<organism evidence="1 2">
    <name type="scientific">Halogeometricum borinquense</name>
    <dbReference type="NCBI Taxonomy" id="60847"/>
    <lineage>
        <taxon>Archaea</taxon>
        <taxon>Methanobacteriati</taxon>
        <taxon>Methanobacteriota</taxon>
        <taxon>Stenosarchaea group</taxon>
        <taxon>Halobacteria</taxon>
        <taxon>Halobacteriales</taxon>
        <taxon>Haloferacaceae</taxon>
        <taxon>Halogeometricum</taxon>
    </lineage>
</organism>
<dbReference type="Proteomes" id="UP000294028">
    <property type="component" value="Unassembled WGS sequence"/>
</dbReference>
<dbReference type="RefSeq" id="WP_129786331.1">
    <property type="nucleotide sequence ID" value="NZ_RZHH01000003.1"/>
</dbReference>
<name>A0A482SY46_9EURY</name>
<gene>
    <name evidence="1" type="ORF">ELS19_18030</name>
</gene>
<dbReference type="AlphaFoldDB" id="A0A482SY46"/>
<evidence type="ECO:0000313" key="2">
    <source>
        <dbReference type="Proteomes" id="UP000294028"/>
    </source>
</evidence>
<accession>A0A482SY46</accession>
<proteinExistence type="predicted"/>
<evidence type="ECO:0008006" key="3">
    <source>
        <dbReference type="Google" id="ProtNLM"/>
    </source>
</evidence>
<dbReference type="Gene3D" id="3.40.50.1480">
    <property type="entry name" value="Adenosylhomocysteinase-like"/>
    <property type="match status" value="1"/>
</dbReference>
<dbReference type="SUPFAM" id="SSF52283">
    <property type="entry name" value="Formate/glycerate dehydrogenase catalytic domain-like"/>
    <property type="match status" value="1"/>
</dbReference>
<dbReference type="InterPro" id="IPR042172">
    <property type="entry name" value="Adenosylhomocyst_ase-like_sf"/>
</dbReference>
<reference evidence="1 2" key="1">
    <citation type="submission" date="2018-12" db="EMBL/GenBank/DDBJ databases">
        <title>Genome analysis provides insights into bioremediation potentialities of Halogeometricum borinquense strain N11.</title>
        <authorList>
            <person name="Najjari A."/>
            <person name="Youssef N."/>
            <person name="Fhoula I."/>
            <person name="Ben Dhia O."/>
            <person name="Mahjoubi M."/>
            <person name="Ouzari H.I."/>
            <person name="Cherif A."/>
        </authorList>
    </citation>
    <scope>NUCLEOTIDE SEQUENCE [LARGE SCALE GENOMIC DNA]</scope>
    <source>
        <strain evidence="1 2">N11</strain>
    </source>
</reference>
<sequence length="77" mass="8636">MTDEEFDNAQHELLEHEPDFILDDGFELIAKVHADHPDVAANVIGGGEQTTVGITRLEAMERDEVLQFPIYGATTRR</sequence>
<dbReference type="EMBL" id="RZHH01000003">
    <property type="protein sequence ID" value="RYJ08434.1"/>
    <property type="molecule type" value="Genomic_DNA"/>
</dbReference>
<evidence type="ECO:0000313" key="1">
    <source>
        <dbReference type="EMBL" id="RYJ08434.1"/>
    </source>
</evidence>
<comment type="caution">
    <text evidence="1">The sequence shown here is derived from an EMBL/GenBank/DDBJ whole genome shotgun (WGS) entry which is preliminary data.</text>
</comment>
<protein>
    <recommendedName>
        <fullName evidence="3">Adenosylhomocysteinase</fullName>
    </recommendedName>
</protein>